<dbReference type="Pfam" id="PF14111">
    <property type="entry name" value="DUF4283"/>
    <property type="match status" value="1"/>
</dbReference>
<dbReference type="GO" id="GO:0008270">
    <property type="term" value="F:zinc ion binding"/>
    <property type="evidence" value="ECO:0007669"/>
    <property type="project" value="UniProtKB-KW"/>
</dbReference>
<dbReference type="InterPro" id="IPR058210">
    <property type="entry name" value="SACS/Nov_dom"/>
</dbReference>
<feature type="compositionally biased region" description="Polar residues" evidence="2">
    <location>
        <begin position="5358"/>
        <end position="5374"/>
    </location>
</feature>
<evidence type="ECO:0000313" key="5">
    <source>
        <dbReference type="Proteomes" id="UP000626092"/>
    </source>
</evidence>
<dbReference type="InterPro" id="IPR025558">
    <property type="entry name" value="DUF4283"/>
</dbReference>
<dbReference type="OrthoDB" id="1262810at2759"/>
<evidence type="ECO:0000313" key="4">
    <source>
        <dbReference type="EMBL" id="KAF7132607.1"/>
    </source>
</evidence>
<feature type="region of interest" description="Disordered" evidence="2">
    <location>
        <begin position="5323"/>
        <end position="5389"/>
    </location>
</feature>
<reference evidence="4" key="1">
    <citation type="submission" date="2019-11" db="EMBL/GenBank/DDBJ databases">
        <authorList>
            <person name="Liu Y."/>
            <person name="Hou J."/>
            <person name="Li T.-Q."/>
            <person name="Guan C.-H."/>
            <person name="Wu X."/>
            <person name="Wu H.-Z."/>
            <person name="Ling F."/>
            <person name="Zhang R."/>
            <person name="Shi X.-G."/>
            <person name="Ren J.-P."/>
            <person name="Chen E.-F."/>
            <person name="Sun J.-M."/>
        </authorList>
    </citation>
    <scope>NUCLEOTIDE SEQUENCE</scope>
    <source>
        <strain evidence="4">Adult_tree_wgs_1</strain>
        <tissue evidence="4">Leaves</tissue>
    </source>
</reference>
<dbReference type="PANTHER" id="PTHR15600">
    <property type="entry name" value="SACSIN"/>
    <property type="match status" value="1"/>
</dbReference>
<dbReference type="InterPro" id="IPR001841">
    <property type="entry name" value="Znf_RING"/>
</dbReference>
<sequence>MAMSTKFPVISCIGLGFLEHKHAQVNATLGFLDVACYVLAVWPWMCTSIALVGFNSVYHLTDLPSFVSGKYVVIFDPQGIYLPNVSIANPGKRIEFVTSSALSLYKDQFLPYRAFGCDMKIPFAGTLFRFPLRNADQASNSKLSKQVYLEEDISSMFVQLYEEGVFTLLFLKNVLSIEMYIWDIGIPEPRKVYSCSVNSANDDTVWHRQALLRLSRSIDSADSVMDAFSLDFLSEAVVDSHSQKRTDTFYIVQTMASATSRIGSFAAAASKNYDIHLLPWASVAACISDDSSNVILNTLMLARNPKAELRRLEVPLSPLHILILAEASDDILKIGRAFCFLPLPVRTGMAVQVNGYFEVSSNRRGIWYGADMDRSGRIRSLWNRLLLEDVVAPTFTQLLLGVQKLLGLTESYYALWPSGSFEEPWSICVEHIYQNIGNVPVLYSELEGGKWVSPLEAFLHDEEFSGSKEVGVALVQLGMPVVHLRKDLLDMLLKCACSLQQKVVTPDSVRHYLRECRSLTTLSRSYKLVLLEYCLEDLLDDDVRRHAYNLPLLPLASGDFGLLSEVSKGVSYFICNDMEYKLIQQISDRIIDRDIPPTLFGRLLSIAESSKANLIVFNVNYFLHFFSKFVPADWKYNNKVIWDPKSNINHPTSSWFVLYWQYLRDGCDKLSLFGDWPIFPSLSGHLHRPSLQSKLLNAEKSSETMRDSLGKLGCKILSNSYGVEHPDLSHYVSDSDASGVLESIFDVVSSDNSITQAFRTVKAEERDELRQFLLDPKWYIGSHLSDSNIWNCKRLPIYRVYVGESPHTLQFSDLENPPKYLPPRDVPECFLGAEFIYSSSSIEEEVLNRYYGIEPMRKASFYKQHVLHKVKELRPEVRDSIMLSLLKELPQLCIEDASFRDCLRSLEFVSTSNGSLKSPAVLYDPRNEELYALLDDSDSFPCGVFQESGILDMLQSLGLGTAVSPETVIKSARQVEQLMHEDQQRAYLRGKVLLSYLEVNTLKWVTNLPNEDHGTLNRMVSRAATAFRPGNLKSDMEKFWNDLRMICWCPVLVSSPYQSLPWPAVSSMVAPPKLVRLYRDLWLASASMRILDGECSSTALSQQLGWSSPPGGSVIAGQLLELGKNSEIVTDQLLRQELALAMPRIYTILLGMVGSDEMDVVKAVLEGCRWIWVGDGFATSEEVVLNGPLHLAPYVRVIPVDIAVFKDLFLELGIQEFLKPSDYANILCRMAMRKGSTPLVAQEIRAAILIAQHLVDVRSNEAEIKIYLPDVSGRLIIATDLVYNDAPWLLGSEEPNNSFGNASTLALTAKRTVQRFVHGNISNDVAEKLGVRSLRRTLLAESADSMNLSLSGGAEAFGQHEALTTRLKHILEMYADGPGILFELVQNAEDARASEVTFLLDKTQYGTSSLLSPEMADWQGPALYCFNDSIFSPQDLYAISRIGQESKLEKPFAIGRFGLGFNSVYHFTDIPTFVSGENIVMFDPHACNLPGISPSHPGLRIQFVGRRILEQFPDQFSPFLHFGCDLLHPFPGTLFRFPLRSGAVASRSQIKKEGYSSDDVFSLFSSFSEVVSETLLFLRNVKTISIFVKGGSNEMQLVHRVHKHCVRDPEAEASSNLFSFMHGNQQDGVDKDQFLNKLSKSVDTVLPWQTQKVVVREQSLAGGEKSHLWITSEFLGSGFLKENPEKFNNKSHKFIPWACVASYLHSAKVDTEFSDIANTEEPCILVPDVLQVPIASIQDRKNFDGRAFCFLPLPINTGLPVHINAYFELSSNRRDIWFGNDMAGGGKKRSDWNIYLLEDVLAPAYGHLLEKVASEIGPCNLFFSLWPTTVGLEPWVSMVRKLYLFITDFGLRVLYTKARGGQWISTKQAIFPDFTFHKTDELVEALSDAGLPVVTVSKPLVEIFMEFCPSLHYLTPQLLQTLLIRRKRGFRDRNSMILTLEYCLLDVRVPFQCDTLYGLPLVPLSNGSFTSFEKRGAGERIYVAQGDEHGLLKDSVPHKLVDFEISDVLHGKLCDLARSENFNVSFLTCDLLEKLLPSLLPLEWQHAKQVTWAPGVEGQPSLEWMRLLWGYLKSSCDDLSVFSKWPILPVGKDYLRQLVKNSNVIEDDGWSENMSSLLLRVGCLILRSDLAIEHTQLRSYVQPPTATGLLNALLSVAGRSENFEGLFRDASEGEMHELRSFILQSKWFSEESMDARHIDVIKQLPIFESFRSRKLVCLSRPMKWLKPNDVREDLLDDNFIRTESDKEKTILRDMLEIRELSRAEFYKDYVLNRMPEFMSHQDALSDILEDVKLLTAEDNSLRTAVSSTAFVLARNGSWKEPSRLYDPRITKLQEVLQRDVFFPSEKFSDPETLETLVSLGLRQSLGFTGLLDCARSVSMLYDLKDLETVNYGRRLLVCLDAIAFKLSTHEDQHNCGNELRSGIECQNSSSADDEIGKSCPWKSENCFAEGLDIDSFVGNLIGDSPGEEFWSELKAIPWCPVYADSPPMQGLPWLGSSQSVAAPVNVRPKSQMWLVSSQMNILDGECRSLYLQSKLGWMDLPSVDVLSTQLIGLSKSYTQLKLHSTEAPDFEAALQKELSPLYKRLQEFLSTDDFLVLKSALNGVSWVWIGDDFVSPNSLAFDSPVKFSPYLYVVPSELSEFRDLLLALGVRHSFDVPDYLHVLQHLQKAVKGSTLLSDQLSFVNRVLEAVADCYSDRPFDASTAPLLIPDSFGILTPAADLVYNDAPWLENTLVGRHFVHPSISNDLANRLGVQSLRCLSLVSEELTKDLPCMDYARICELLTLYGSSELLSFDLLELADCCKAKKFHLIFDKREHPRQSLLQHNLGEFQGPALLAILEGVSLSREELSNLQFLPPWRLRGDTLNYGLGLLSCFHICDLPSVVSGGCLYMFDPRGLAFAVPSSSSSAAKMFSLIGTNLMEQFLDQFNPLLISQSMPWSSDSTVIRMPLSSECMKNGLECGLKRIEDIFDKFMEHGSRVLLFLKSVLQVTLSTWEEGSPQLSQDYSICVDSSLGIMRNPFSEKKWRKFQIYRLFSSSNAAIKLHIIDVNLYQGGSRVVDRWLVVLSLGSGQTRNMALDRRYLAYNLTPVAGVAALICRNGEPADAYPSSSVMCPLPLSGSVNLPVAIVGYFLVRHNRGRYLFKYQNVEDLAEVQPDAGNALIEAWNRELMSCVRDSYIEMVLEIQKLRREPSISNLDSSLTCAISVSLNSHSDHYSFWPRASGHAQIHESGGDCKLFSNKVLKADWECIIQQVIRPFYARLVDLPVWQLYSGNLVKAEEGMFLSQPGSAVGDNVLPARVCAFVKEHYPVFSVPWQLVTEIQAVGVIVREIKPRMVRDLLKVSSASIVLRAVDTFVDVLEYCLSDIRVDELSHSSSANAMMNTFTSDNAYRAIKEGSGSGSASIPELHKLYGMSTQNSANSGGDALEMVTTLGKALFDFGRVVVEDIGKAGGPLVQRNTGSSDSIRRNGDQNLLLIAAELRGLPCPTATNILAKLGVTEIWVGNKEQQTLMTSLASKFIHLEVLDRPILAALFSTCALQPLLKLQNFSLHLLAKHMRLLFHENWVNHVMDSNRAPWFSWQSTASYDGEGGPSPEWIRLFWRSFTGSLEDLSLFADWPLIPSFLGRQVLCRVRERQLVFIPPPIVNPNSANAFSETGEAESDLSELASELYQPYILAFEVAKNRYPWLLSFLNQCNIPIFDVSFMDCAAPCNFFPTPDQSLGQVIASKLVAAKRAGYFPEISSFAAADRDEIFALLASDFSSNGSKFVSEELEVLCDLPIFKTVVGSYTKLNTQELCLISSNSFLKPYHEHCLSYLTDSNESSLLQALGVPILHDQRIFVRFGLPGFELKPESDQEDILIYLFANWQALQLDSSVIEALRESNFIKNAEESSLELSKPKDLFDPGDVLLSSVFAGERKKFPGERFGTDGWLSILRKTGLRTAAETDVILECARRVESLGAEYIKSKGVVDEFETDSFNSQNEVPLETWLLAESVMRAIFSNFAVLYGSNFCNILGKIACVPAEKGFPNVGSTRGGKRVLCSYDEAIILKDWPLAWSCAPILSRQSVIPPEYSWGALHLRSPPAFSIVLKHVQVIGRNSGEDTLAHWPTVSGIITVEEASFEVLKYLDKVWGSLSSIGSNHWDFTVSSSSVLRIWSIGGRWDEDFKTQQRSLVQNPEWLQMNRVVRKQLKAWLFQVQLMKINEHARAKYLSFDIQAEPESVKAWLELAPELEVCKNFSEPSSCSRFEFELSSSRPHFLRAKPNTTRLILAHISELQRVAFMPAANGTRLVTASSLFVHLTINLSPFAFELPSIYLPFVKILRDMGLKDMLSVTCAKDLLSNLQKACGYQRLNPNELRAVMEILHFVCDKTIEANMSDLSNWESGAIVPDDGCRLVHAKSCVYVDSYGSWYIKHIDTARLRLVNPDVPEKICTALGIKMLSEELDHGEHLRSLEQIGSVPIVAIRQKLLSKSFQSAVWSVVNSISSDIPDFDSLTLEEIQTSLVVIAEKLQFVQCLHTRFLLLPQYLDITHLGNESKILEWEGESKHRTLYFIDRLKTRMLVAEPPTYMSVLDIIAIVLSQVLGCPVPLPIGSLFLCPEDSETAIVNLLKLRPQKRVNEATGGKNSFLGRVILPQDAIQVQLHPLRPFYSGEIVAWRSQNGEKLKYGRVLEDVRPSAGQALYRFKVEISHGVIEPLLSSHIFSFKGVSIGNEASSLTVVEDNGNRKAAQNRVHVERPEGSRRGKSKSTLANKDLQYGRVSAAELVQAVHEMLSTAGINLDVERQSLLQTTLTLQEQLKESQATLLLEQEKSDLAAKEADTAKAAWLCRICLTNEVDYTIVPCGHVMCRRCSSTVSRCPFCRLQALGEAILMADGSISMADGLGLAAVDSNEVSENPRSIPLSDLSIFSLNQFSRSSNWQVPLSSPAAVRFQLQAASVQDPPPEVLFQLHLQLVREAEERAGHLWDSKTQFENPQDQVNISNLNTKILYNARGNPYVEGDPNLGYPIEDTRPRTAGCATGSMSLQPGLKTTAGSPKPPTKLPQSQPLGNLLPIPNQNHQATLQTQAHATQSHQINPNSNPGQAKPKPRNWASLLQSQSPSLDMKLEFFPDLQKGKETLVEIDIELTEIGKWNRYLVGHFLDGKMAYPLLVSTARNQWKDLFVAVKPNPNVAGFYLFEFKDEQAKMKVLEGGTYFFSQKYLVLKDWHRLMKPAQEQPTRIPAWVKFHDLSFELWNQECLSRVASTIGRPYLWTRPQLRLPSNQVTVIVEGDPVIVPIEYQVLPPICKQCQVFGHSTEQCTRRTLNSSSNSKSEEDLMEVLEGVVRSTQEADSKVEITGGKESSSSSKAGLASDLSQIPSAKPLDPQTSEGRGDKATTTNLKGISDHSPTIARLIPNPKKSNKPFKFFDFLADHPQFLSVVQRVWRRVIIGNPMFCVCEKLKLLQNELKQINSRDFSDISK</sequence>
<dbReference type="Gene3D" id="3.30.40.10">
    <property type="entry name" value="Zinc/RING finger domain, C3HC4 (zinc finger)"/>
    <property type="match status" value="1"/>
</dbReference>
<feature type="region of interest" description="Disordered" evidence="2">
    <location>
        <begin position="5007"/>
        <end position="5082"/>
    </location>
</feature>
<keyword evidence="1" id="KW-0479">Metal-binding</keyword>
<keyword evidence="1" id="KW-0863">Zinc-finger</keyword>
<dbReference type="NCBIfam" id="NF047352">
    <property type="entry name" value="P_loop_sacsin"/>
    <property type="match status" value="1"/>
</dbReference>
<dbReference type="SMART" id="SM00184">
    <property type="entry name" value="RING"/>
    <property type="match status" value="1"/>
</dbReference>
<evidence type="ECO:0000256" key="1">
    <source>
        <dbReference type="PROSITE-ProRule" id="PRU00175"/>
    </source>
</evidence>
<dbReference type="Pfam" id="PF13920">
    <property type="entry name" value="zf-C3HC4_3"/>
    <property type="match status" value="1"/>
</dbReference>
<evidence type="ECO:0000259" key="3">
    <source>
        <dbReference type="PROSITE" id="PS50089"/>
    </source>
</evidence>
<organism evidence="4 5">
    <name type="scientific">Rhododendron simsii</name>
    <name type="common">Sims's rhododendron</name>
    <dbReference type="NCBI Taxonomy" id="118357"/>
    <lineage>
        <taxon>Eukaryota</taxon>
        <taxon>Viridiplantae</taxon>
        <taxon>Streptophyta</taxon>
        <taxon>Embryophyta</taxon>
        <taxon>Tracheophyta</taxon>
        <taxon>Spermatophyta</taxon>
        <taxon>Magnoliopsida</taxon>
        <taxon>eudicotyledons</taxon>
        <taxon>Gunneridae</taxon>
        <taxon>Pentapetalae</taxon>
        <taxon>asterids</taxon>
        <taxon>Ericales</taxon>
        <taxon>Ericaceae</taxon>
        <taxon>Ericoideae</taxon>
        <taxon>Rhodoreae</taxon>
        <taxon>Rhododendron</taxon>
    </lineage>
</organism>
<name>A0A834GFE6_RHOSS</name>
<dbReference type="InterPro" id="IPR052972">
    <property type="entry name" value="Sacsin_chaperone_reg"/>
</dbReference>
<protein>
    <recommendedName>
        <fullName evidence="3">RING-type domain-containing protein</fullName>
    </recommendedName>
</protein>
<gene>
    <name evidence="4" type="ORF">RHSIM_Rhsim09G0081500</name>
</gene>
<accession>A0A834GFE6</accession>
<evidence type="ECO:0000256" key="2">
    <source>
        <dbReference type="SAM" id="MobiDB-lite"/>
    </source>
</evidence>
<dbReference type="EMBL" id="WJXA01000009">
    <property type="protein sequence ID" value="KAF7132607.1"/>
    <property type="molecule type" value="Genomic_DNA"/>
</dbReference>
<feature type="compositionally biased region" description="Low complexity" evidence="2">
    <location>
        <begin position="5332"/>
        <end position="5348"/>
    </location>
</feature>
<comment type="caution">
    <text evidence="4">The sequence shown here is derived from an EMBL/GenBank/DDBJ whole genome shotgun (WGS) entry which is preliminary data.</text>
</comment>
<dbReference type="PROSITE" id="PS50089">
    <property type="entry name" value="ZF_RING_2"/>
    <property type="match status" value="1"/>
</dbReference>
<dbReference type="Proteomes" id="UP000626092">
    <property type="component" value="Unassembled WGS sequence"/>
</dbReference>
<proteinExistence type="predicted"/>
<feature type="compositionally biased region" description="Low complexity" evidence="2">
    <location>
        <begin position="5050"/>
        <end position="5067"/>
    </location>
</feature>
<keyword evidence="1" id="KW-0862">Zinc</keyword>
<dbReference type="SUPFAM" id="SSF57850">
    <property type="entry name" value="RING/U-box"/>
    <property type="match status" value="1"/>
</dbReference>
<keyword evidence="5" id="KW-1185">Reference proteome</keyword>
<dbReference type="GO" id="GO:0030544">
    <property type="term" value="F:Hsp70 protein binding"/>
    <property type="evidence" value="ECO:0007669"/>
    <property type="project" value="TreeGrafter"/>
</dbReference>
<dbReference type="Pfam" id="PF25794">
    <property type="entry name" value="SACS"/>
    <property type="match status" value="3"/>
</dbReference>
<dbReference type="SUPFAM" id="SSF55874">
    <property type="entry name" value="ATPase domain of HSP90 chaperone/DNA topoisomerase II/histidine kinase"/>
    <property type="match status" value="1"/>
</dbReference>
<dbReference type="InterPro" id="IPR036890">
    <property type="entry name" value="HATPase_C_sf"/>
</dbReference>
<dbReference type="InterPro" id="IPR013083">
    <property type="entry name" value="Znf_RING/FYVE/PHD"/>
</dbReference>
<dbReference type="PANTHER" id="PTHR15600:SF42">
    <property type="entry name" value="SACSIN"/>
    <property type="match status" value="1"/>
</dbReference>
<feature type="domain" description="RING-type" evidence="3">
    <location>
        <begin position="4822"/>
        <end position="4856"/>
    </location>
</feature>